<name>A0AAD8WPD5_LOLMU</name>
<dbReference type="PANTHER" id="PTHR33018:SF34">
    <property type="entry name" value="OS02G0472350 PROTEIN"/>
    <property type="match status" value="1"/>
</dbReference>
<organism evidence="2 3">
    <name type="scientific">Lolium multiflorum</name>
    <name type="common">Italian ryegrass</name>
    <name type="synonym">Lolium perenne subsp. multiflorum</name>
    <dbReference type="NCBI Taxonomy" id="4521"/>
    <lineage>
        <taxon>Eukaryota</taxon>
        <taxon>Viridiplantae</taxon>
        <taxon>Streptophyta</taxon>
        <taxon>Embryophyta</taxon>
        <taxon>Tracheophyta</taxon>
        <taxon>Spermatophyta</taxon>
        <taxon>Magnoliopsida</taxon>
        <taxon>Liliopsida</taxon>
        <taxon>Poales</taxon>
        <taxon>Poaceae</taxon>
        <taxon>BOP clade</taxon>
        <taxon>Pooideae</taxon>
        <taxon>Poodae</taxon>
        <taxon>Poeae</taxon>
        <taxon>Poeae Chloroplast Group 2 (Poeae type)</taxon>
        <taxon>Loliodinae</taxon>
        <taxon>Loliinae</taxon>
        <taxon>Lolium</taxon>
    </lineage>
</organism>
<evidence type="ECO:0000256" key="1">
    <source>
        <dbReference type="SAM" id="MobiDB-lite"/>
    </source>
</evidence>
<proteinExistence type="predicted"/>
<protein>
    <submittedName>
        <fullName evidence="2">Uncharacterized protein</fullName>
    </submittedName>
</protein>
<keyword evidence="3" id="KW-1185">Reference proteome</keyword>
<reference evidence="2" key="1">
    <citation type="submission" date="2023-07" db="EMBL/GenBank/DDBJ databases">
        <title>A chromosome-level genome assembly of Lolium multiflorum.</title>
        <authorList>
            <person name="Chen Y."/>
            <person name="Copetti D."/>
            <person name="Kolliker R."/>
            <person name="Studer B."/>
        </authorList>
    </citation>
    <scope>NUCLEOTIDE SEQUENCE</scope>
    <source>
        <strain evidence="2">02402/16</strain>
        <tissue evidence="2">Leaf</tissue>
    </source>
</reference>
<evidence type="ECO:0000313" key="2">
    <source>
        <dbReference type="EMBL" id="KAK1669939.1"/>
    </source>
</evidence>
<comment type="caution">
    <text evidence="2">The sequence shown here is derived from an EMBL/GenBank/DDBJ whole genome shotgun (WGS) entry which is preliminary data.</text>
</comment>
<dbReference type="EMBL" id="JAUUTY010000003">
    <property type="protein sequence ID" value="KAK1669939.1"/>
    <property type="molecule type" value="Genomic_DNA"/>
</dbReference>
<feature type="compositionally biased region" description="Acidic residues" evidence="1">
    <location>
        <begin position="37"/>
        <end position="46"/>
    </location>
</feature>
<sequence>MVMEKPAAPVIMEKPAAPVIMEKPAAPGWRSRRPGDGEVDGSGDDEVADRYKNTLFDDLMAHFTLPDLGSESENAKQRALVKKWALKKMGELFRAYKNRLWATYKAEKKPPVFENYLSKQEHNWEEFVKYKESEEAVNLSKKNQKNASEKKYHHHTGRGGYEVAMPKGCTRG</sequence>
<accession>A0AAD8WPD5</accession>
<dbReference type="PANTHER" id="PTHR33018">
    <property type="entry name" value="OS10G0338966 PROTEIN-RELATED"/>
    <property type="match status" value="1"/>
</dbReference>
<feature type="region of interest" description="Disordered" evidence="1">
    <location>
        <begin position="22"/>
        <end position="46"/>
    </location>
</feature>
<gene>
    <name evidence="2" type="ORF">QYE76_058098</name>
</gene>
<dbReference type="AlphaFoldDB" id="A0AAD8WPD5"/>
<dbReference type="Proteomes" id="UP001231189">
    <property type="component" value="Unassembled WGS sequence"/>
</dbReference>
<evidence type="ECO:0000313" key="3">
    <source>
        <dbReference type="Proteomes" id="UP001231189"/>
    </source>
</evidence>
<feature type="region of interest" description="Disordered" evidence="1">
    <location>
        <begin position="139"/>
        <end position="172"/>
    </location>
</feature>